<keyword evidence="2" id="KW-1185">Reference proteome</keyword>
<name>A0A8J5CBX9_ZINOF</name>
<sequence>MRGSVGGEGIRIFLLGGRRRKKNAEMKSKAARIHEGENWGRKVAADKITDMTADDGFGSRGLSRNATLVDLDEDVASEEVDLTGFGPLPSPLMVSATSPTDDGGVICDDRLISGRGRFSIGKPTALESPSLGSPSLRRVLAAARRCLPGGAACLPGRRQALPGRRQAAAWPACGWPLPGVWLDTARRLAAGVGLAVANRRLPLQLKKKPKIMQQHLDSVYIVKVVRIGQEEGAEGSRLLDLTLIRNHSRLATLFQQLLP</sequence>
<proteinExistence type="predicted"/>
<comment type="caution">
    <text evidence="1">The sequence shown here is derived from an EMBL/GenBank/DDBJ whole genome shotgun (WGS) entry which is preliminary data.</text>
</comment>
<accession>A0A8J5CBX9</accession>
<evidence type="ECO:0000313" key="1">
    <source>
        <dbReference type="EMBL" id="KAG6470659.1"/>
    </source>
</evidence>
<evidence type="ECO:0000313" key="2">
    <source>
        <dbReference type="Proteomes" id="UP000734854"/>
    </source>
</evidence>
<gene>
    <name evidence="1" type="ORF">ZIOFF_071736</name>
</gene>
<dbReference type="AlphaFoldDB" id="A0A8J5CBX9"/>
<dbReference type="Proteomes" id="UP000734854">
    <property type="component" value="Unassembled WGS sequence"/>
</dbReference>
<organism evidence="1 2">
    <name type="scientific">Zingiber officinale</name>
    <name type="common">Ginger</name>
    <name type="synonym">Amomum zingiber</name>
    <dbReference type="NCBI Taxonomy" id="94328"/>
    <lineage>
        <taxon>Eukaryota</taxon>
        <taxon>Viridiplantae</taxon>
        <taxon>Streptophyta</taxon>
        <taxon>Embryophyta</taxon>
        <taxon>Tracheophyta</taxon>
        <taxon>Spermatophyta</taxon>
        <taxon>Magnoliopsida</taxon>
        <taxon>Liliopsida</taxon>
        <taxon>Zingiberales</taxon>
        <taxon>Zingiberaceae</taxon>
        <taxon>Zingiber</taxon>
    </lineage>
</organism>
<dbReference type="EMBL" id="JACMSC010000021">
    <property type="protein sequence ID" value="KAG6470659.1"/>
    <property type="molecule type" value="Genomic_DNA"/>
</dbReference>
<reference evidence="1 2" key="1">
    <citation type="submission" date="2020-08" db="EMBL/GenBank/DDBJ databases">
        <title>Plant Genome Project.</title>
        <authorList>
            <person name="Zhang R.-G."/>
        </authorList>
    </citation>
    <scope>NUCLEOTIDE SEQUENCE [LARGE SCALE GENOMIC DNA]</scope>
    <source>
        <tissue evidence="1">Rhizome</tissue>
    </source>
</reference>
<protein>
    <submittedName>
        <fullName evidence="1">Uncharacterized protein</fullName>
    </submittedName>
</protein>